<dbReference type="InterPro" id="IPR035965">
    <property type="entry name" value="PAS-like_dom_sf"/>
</dbReference>
<dbReference type="RefSeq" id="WP_014793095.1">
    <property type="nucleotide sequence ID" value="NC_018017.1"/>
</dbReference>
<feature type="domain" description="PAS" evidence="10">
    <location>
        <begin position="5"/>
        <end position="75"/>
    </location>
</feature>
<dbReference type="SMART" id="SM00387">
    <property type="entry name" value="HATPase_c"/>
    <property type="match status" value="1"/>
</dbReference>
<evidence type="ECO:0000256" key="6">
    <source>
        <dbReference type="ARBA" id="ARBA00022777"/>
    </source>
</evidence>
<evidence type="ECO:0000256" key="2">
    <source>
        <dbReference type="ARBA" id="ARBA00012438"/>
    </source>
</evidence>
<dbReference type="InterPro" id="IPR036890">
    <property type="entry name" value="HATPase_C_sf"/>
</dbReference>
<dbReference type="SUPFAM" id="SSF47384">
    <property type="entry name" value="Homodimeric domain of signal transducing histidine kinase"/>
    <property type="match status" value="1"/>
</dbReference>
<evidence type="ECO:0000313" key="13">
    <source>
        <dbReference type="Proteomes" id="UP000006053"/>
    </source>
</evidence>
<name>I4A6L9_DESDJ</name>
<dbReference type="InterPro" id="IPR004358">
    <property type="entry name" value="Sig_transdc_His_kin-like_C"/>
</dbReference>
<sequence length="569" mass="64527">MRTKLPEDYEVVFDFAAIGMALLSLDEEFLKVNTNFHEFFGYNGNEFAEMTFTELVHHEDSSMVIEEIKKLLSGQIPTFHLESRFLHKSGEIKWGLFSFSLVRDGKGDPLYAIVQIQDITSRKRMEDDLSYRVEFERFVTTMSTRFINCPVDKIDEEIISALEKIGQFLKAGRIFIDHPSGITPSSTQELAEPFSDEDSRLIKIVGEVIFNAIQRKQTEIARQNSEQLISAAFAGSPALMMILSIEGRGVIDVNKTFIEALGYDRNELLNINIDELSSLVRPSDYERIYECLSQYGSVLNREIEMITKSGAKRKGLFSAEKIMIGNQMCLLLVSQDITEKKRLEKEMVRLERLNLIGQMAAGIGHEIRNPMTTVRGYLQYLSKKDKYSDQVETFQLMIEELDRANEIITEYLFLSQDRVVDFKRLNLNTIIHHLYPLLSVHTKIEDMNIKLNLGSIPDLYLDEKELRQLILNLARNGLEAMSAKGTLTIATYSQQGNVILEVEDQGTGIPNDIKDKIGTPFFTTKLNGTGLGMAICYSIAARHNATIGFQSSPQGTKVRVKFQGCRGVS</sequence>
<dbReference type="PROSITE" id="PS50113">
    <property type="entry name" value="PAC"/>
    <property type="match status" value="1"/>
</dbReference>
<dbReference type="EMBL" id="CP003348">
    <property type="protein sequence ID" value="AFL99603.1"/>
    <property type="molecule type" value="Genomic_DNA"/>
</dbReference>
<dbReference type="eggNOG" id="COG2203">
    <property type="taxonomic scope" value="Bacteria"/>
</dbReference>
<dbReference type="Pfam" id="PF00512">
    <property type="entry name" value="HisKA"/>
    <property type="match status" value="1"/>
</dbReference>
<dbReference type="InterPro" id="IPR036097">
    <property type="entry name" value="HisK_dim/P_sf"/>
</dbReference>
<dbReference type="InterPro" id="IPR000014">
    <property type="entry name" value="PAS"/>
</dbReference>
<dbReference type="AlphaFoldDB" id="I4A6L9"/>
<evidence type="ECO:0000256" key="8">
    <source>
        <dbReference type="ARBA" id="ARBA00023012"/>
    </source>
</evidence>
<dbReference type="Gene3D" id="1.10.287.130">
    <property type="match status" value="1"/>
</dbReference>
<dbReference type="Pfam" id="PF13426">
    <property type="entry name" value="PAS_9"/>
    <property type="match status" value="1"/>
</dbReference>
<dbReference type="SMART" id="SM00091">
    <property type="entry name" value="PAS"/>
    <property type="match status" value="2"/>
</dbReference>
<dbReference type="STRING" id="756499.Desde_1174"/>
<dbReference type="InterPro" id="IPR000700">
    <property type="entry name" value="PAS-assoc_C"/>
</dbReference>
<evidence type="ECO:0000259" key="11">
    <source>
        <dbReference type="PROSITE" id="PS50113"/>
    </source>
</evidence>
<protein>
    <recommendedName>
        <fullName evidence="2">histidine kinase</fullName>
        <ecNumber evidence="2">2.7.13.3</ecNumber>
    </recommendedName>
</protein>
<dbReference type="InterPro" id="IPR013655">
    <property type="entry name" value="PAS_fold_3"/>
</dbReference>
<feature type="domain" description="PAC" evidence="11">
    <location>
        <begin position="79"/>
        <end position="131"/>
    </location>
</feature>
<dbReference type="Pfam" id="PF08447">
    <property type="entry name" value="PAS_3"/>
    <property type="match status" value="1"/>
</dbReference>
<dbReference type="NCBIfam" id="TIGR00229">
    <property type="entry name" value="sensory_box"/>
    <property type="match status" value="2"/>
</dbReference>
<keyword evidence="3" id="KW-0597">Phosphoprotein</keyword>
<dbReference type="KEGG" id="ddh:Desde_1174"/>
<feature type="domain" description="PAS" evidence="10">
    <location>
        <begin position="225"/>
        <end position="302"/>
    </location>
</feature>
<dbReference type="InterPro" id="IPR003594">
    <property type="entry name" value="HATPase_dom"/>
</dbReference>
<evidence type="ECO:0000256" key="3">
    <source>
        <dbReference type="ARBA" id="ARBA00022553"/>
    </source>
</evidence>
<dbReference type="SUPFAM" id="SSF55874">
    <property type="entry name" value="ATPase domain of HSP90 chaperone/DNA topoisomerase II/histidine kinase"/>
    <property type="match status" value="1"/>
</dbReference>
<evidence type="ECO:0000259" key="9">
    <source>
        <dbReference type="PROSITE" id="PS50109"/>
    </source>
</evidence>
<dbReference type="EC" id="2.7.13.3" evidence="2"/>
<keyword evidence="7" id="KW-0067">ATP-binding</keyword>
<dbReference type="GO" id="GO:0005524">
    <property type="term" value="F:ATP binding"/>
    <property type="evidence" value="ECO:0007669"/>
    <property type="project" value="UniProtKB-KW"/>
</dbReference>
<dbReference type="Gene3D" id="3.30.565.10">
    <property type="entry name" value="Histidine kinase-like ATPase, C-terminal domain"/>
    <property type="match status" value="1"/>
</dbReference>
<keyword evidence="4" id="KW-0808">Transferase</keyword>
<dbReference type="SMART" id="SM00086">
    <property type="entry name" value="PAC"/>
    <property type="match status" value="2"/>
</dbReference>
<dbReference type="PANTHER" id="PTHR43065">
    <property type="entry name" value="SENSOR HISTIDINE KINASE"/>
    <property type="match status" value="1"/>
</dbReference>
<dbReference type="InterPro" id="IPR001610">
    <property type="entry name" value="PAC"/>
</dbReference>
<keyword evidence="5" id="KW-0547">Nucleotide-binding</keyword>
<dbReference type="PROSITE" id="PS50112">
    <property type="entry name" value="PAS"/>
    <property type="match status" value="2"/>
</dbReference>
<dbReference type="OrthoDB" id="505470at2"/>
<dbReference type="GO" id="GO:0000155">
    <property type="term" value="F:phosphorelay sensor kinase activity"/>
    <property type="evidence" value="ECO:0007669"/>
    <property type="project" value="InterPro"/>
</dbReference>
<keyword evidence="13" id="KW-1185">Reference proteome</keyword>
<dbReference type="PRINTS" id="PR00344">
    <property type="entry name" value="BCTRLSENSOR"/>
</dbReference>
<reference evidence="12 13" key="2">
    <citation type="journal article" date="2015" name="J. Bacteriol.">
        <title>Genomic, proteomic, and biochemical analysis of the organohalide respiratory pathway in Desulfitobacterium dehalogenans.</title>
        <authorList>
            <person name="Kruse T."/>
            <person name="van de Pas B.A."/>
            <person name="Atteia A."/>
            <person name="Krab K."/>
            <person name="Hagen W.R."/>
            <person name="Goodwin L."/>
            <person name="Chain P."/>
            <person name="Boeren S."/>
            <person name="Maphosa F."/>
            <person name="Schraa G."/>
            <person name="de Vos W.M."/>
            <person name="van der Oost J."/>
            <person name="Smidt H."/>
            <person name="Stams A.J."/>
        </authorList>
    </citation>
    <scope>NUCLEOTIDE SEQUENCE [LARGE SCALE GENOMIC DNA]</scope>
    <source>
        <strain evidence="13">ATCC 51507 / DSM 9161 / JW/IU-DC1</strain>
    </source>
</reference>
<evidence type="ECO:0000313" key="12">
    <source>
        <dbReference type="EMBL" id="AFL99603.1"/>
    </source>
</evidence>
<dbReference type="CDD" id="cd00082">
    <property type="entry name" value="HisKA"/>
    <property type="match status" value="1"/>
</dbReference>
<evidence type="ECO:0000256" key="1">
    <source>
        <dbReference type="ARBA" id="ARBA00000085"/>
    </source>
</evidence>
<comment type="catalytic activity">
    <reaction evidence="1">
        <text>ATP + protein L-histidine = ADP + protein N-phospho-L-histidine.</text>
        <dbReference type="EC" id="2.7.13.3"/>
    </reaction>
</comment>
<dbReference type="InterPro" id="IPR005467">
    <property type="entry name" value="His_kinase_dom"/>
</dbReference>
<dbReference type="HOGENOM" id="CLU_000445_114_39_9"/>
<dbReference type="Proteomes" id="UP000006053">
    <property type="component" value="Chromosome"/>
</dbReference>
<dbReference type="PROSITE" id="PS50109">
    <property type="entry name" value="HIS_KIN"/>
    <property type="match status" value="1"/>
</dbReference>
<evidence type="ECO:0000256" key="5">
    <source>
        <dbReference type="ARBA" id="ARBA00022741"/>
    </source>
</evidence>
<keyword evidence="6" id="KW-0418">Kinase</keyword>
<dbReference type="Gene3D" id="3.30.450.20">
    <property type="entry name" value="PAS domain"/>
    <property type="match status" value="2"/>
</dbReference>
<dbReference type="eggNOG" id="COG3852">
    <property type="taxonomic scope" value="Bacteria"/>
</dbReference>
<accession>I4A6L9</accession>
<evidence type="ECO:0000256" key="7">
    <source>
        <dbReference type="ARBA" id="ARBA00022840"/>
    </source>
</evidence>
<dbReference type="PANTHER" id="PTHR43065:SF46">
    <property type="entry name" value="C4-DICARBOXYLATE TRANSPORT SENSOR PROTEIN DCTB"/>
    <property type="match status" value="1"/>
</dbReference>
<organism evidence="12 13">
    <name type="scientific">Desulfitobacterium dehalogenans (strain ATCC 51507 / DSM 9161 / JW/IU-DC1)</name>
    <dbReference type="NCBI Taxonomy" id="756499"/>
    <lineage>
        <taxon>Bacteria</taxon>
        <taxon>Bacillati</taxon>
        <taxon>Bacillota</taxon>
        <taxon>Clostridia</taxon>
        <taxon>Eubacteriales</taxon>
        <taxon>Desulfitobacteriaceae</taxon>
        <taxon>Desulfitobacterium</taxon>
    </lineage>
</organism>
<reference evidence="13" key="1">
    <citation type="submission" date="2012-06" db="EMBL/GenBank/DDBJ databases">
        <title>Complete sequence of Desulfitobacterium dehalogenans ATCC 51507.</title>
        <authorList>
            <person name="Lucas S."/>
            <person name="Han J."/>
            <person name="Lapidus A."/>
            <person name="Cheng J.-F."/>
            <person name="Goodwin L."/>
            <person name="Pitluck S."/>
            <person name="Peters L."/>
            <person name="Ovchinnikova G."/>
            <person name="Teshima H."/>
            <person name="Detter J.C."/>
            <person name="Han C."/>
            <person name="Tapia R."/>
            <person name="Land M."/>
            <person name="Hauser L."/>
            <person name="Kyrpides N."/>
            <person name="Ivanova N."/>
            <person name="Pagani I."/>
            <person name="Kruse T."/>
            <person name="de Vos W.M."/>
            <person name="Smidt H."/>
            <person name="Woyke T."/>
        </authorList>
    </citation>
    <scope>NUCLEOTIDE SEQUENCE [LARGE SCALE GENOMIC DNA]</scope>
    <source>
        <strain evidence="13">ATCC 51507 / DSM 9161 / JW/IU-DC1</strain>
    </source>
</reference>
<dbReference type="CDD" id="cd00130">
    <property type="entry name" value="PAS"/>
    <property type="match status" value="2"/>
</dbReference>
<gene>
    <name evidence="12" type="ordered locus">Desde_1174</name>
</gene>
<evidence type="ECO:0000256" key="4">
    <source>
        <dbReference type="ARBA" id="ARBA00022679"/>
    </source>
</evidence>
<proteinExistence type="predicted"/>
<dbReference type="Pfam" id="PF02518">
    <property type="entry name" value="HATPase_c"/>
    <property type="match status" value="1"/>
</dbReference>
<dbReference type="SUPFAM" id="SSF55785">
    <property type="entry name" value="PYP-like sensor domain (PAS domain)"/>
    <property type="match status" value="2"/>
</dbReference>
<dbReference type="InterPro" id="IPR003661">
    <property type="entry name" value="HisK_dim/P_dom"/>
</dbReference>
<feature type="domain" description="Histidine kinase" evidence="9">
    <location>
        <begin position="362"/>
        <end position="566"/>
    </location>
</feature>
<evidence type="ECO:0000259" key="10">
    <source>
        <dbReference type="PROSITE" id="PS50112"/>
    </source>
</evidence>
<dbReference type="SMART" id="SM00388">
    <property type="entry name" value="HisKA"/>
    <property type="match status" value="1"/>
</dbReference>
<keyword evidence="8" id="KW-0902">Two-component regulatory system</keyword>